<reference evidence="9 10" key="1">
    <citation type="submission" date="2022-04" db="EMBL/GenBank/DDBJ databases">
        <title>Genome diversity in the genus Frankia.</title>
        <authorList>
            <person name="Carlos-Shanley C."/>
            <person name="Hahn D."/>
        </authorList>
    </citation>
    <scope>NUCLEOTIDE SEQUENCE [LARGE SCALE GENOMIC DNA]</scope>
    <source>
        <strain evidence="9 10">Ag45/Mut15</strain>
    </source>
</reference>
<keyword evidence="5" id="KW-0460">Magnesium</keyword>
<evidence type="ECO:0000256" key="6">
    <source>
        <dbReference type="ARBA" id="ARBA00023134"/>
    </source>
</evidence>
<dbReference type="Gene3D" id="3.90.550.10">
    <property type="entry name" value="Spore Coat Polysaccharide Biosynthesis Protein SpsA, Chain A"/>
    <property type="match status" value="1"/>
</dbReference>
<dbReference type="SUPFAM" id="SSF53448">
    <property type="entry name" value="Nucleotide-diphospho-sugar transferases"/>
    <property type="match status" value="1"/>
</dbReference>
<keyword evidence="6" id="KW-0342">GTP-binding</keyword>
<dbReference type="InterPro" id="IPR029044">
    <property type="entry name" value="Nucleotide-diphossugar_trans"/>
</dbReference>
<dbReference type="EMBL" id="JALKFT010000008">
    <property type="protein sequence ID" value="MCK9876272.1"/>
    <property type="molecule type" value="Genomic_DNA"/>
</dbReference>
<organism evidence="9 10">
    <name type="scientific">Frankia umida</name>
    <dbReference type="NCBI Taxonomy" id="573489"/>
    <lineage>
        <taxon>Bacteria</taxon>
        <taxon>Bacillati</taxon>
        <taxon>Actinomycetota</taxon>
        <taxon>Actinomycetes</taxon>
        <taxon>Frankiales</taxon>
        <taxon>Frankiaceae</taxon>
        <taxon>Frankia</taxon>
    </lineage>
</organism>
<keyword evidence="1" id="KW-0963">Cytoplasm</keyword>
<dbReference type="Pfam" id="PF12804">
    <property type="entry name" value="NTP_transf_3"/>
    <property type="match status" value="1"/>
</dbReference>
<gene>
    <name evidence="9" type="ORF">MXD59_10860</name>
</gene>
<evidence type="ECO:0000259" key="8">
    <source>
        <dbReference type="Pfam" id="PF12804"/>
    </source>
</evidence>
<comment type="caution">
    <text evidence="9">The sequence shown here is derived from an EMBL/GenBank/DDBJ whole genome shotgun (WGS) entry which is preliminary data.</text>
</comment>
<keyword evidence="10" id="KW-1185">Reference proteome</keyword>
<feature type="domain" description="MobA-like NTP transferase" evidence="8">
    <location>
        <begin position="16"/>
        <end position="158"/>
    </location>
</feature>
<evidence type="ECO:0000256" key="3">
    <source>
        <dbReference type="ARBA" id="ARBA00022723"/>
    </source>
</evidence>
<keyword evidence="7" id="KW-0501">Molybdenum cofactor biosynthesis</keyword>
<dbReference type="InterPro" id="IPR025877">
    <property type="entry name" value="MobA-like_NTP_Trfase"/>
</dbReference>
<evidence type="ECO:0000256" key="7">
    <source>
        <dbReference type="ARBA" id="ARBA00023150"/>
    </source>
</evidence>
<dbReference type="CDD" id="cd02503">
    <property type="entry name" value="MobA"/>
    <property type="match status" value="1"/>
</dbReference>
<evidence type="ECO:0000313" key="10">
    <source>
        <dbReference type="Proteomes" id="UP001201873"/>
    </source>
</evidence>
<accession>A0ABT0JXK1</accession>
<evidence type="ECO:0000256" key="5">
    <source>
        <dbReference type="ARBA" id="ARBA00022842"/>
    </source>
</evidence>
<dbReference type="GO" id="GO:0016779">
    <property type="term" value="F:nucleotidyltransferase activity"/>
    <property type="evidence" value="ECO:0007669"/>
    <property type="project" value="UniProtKB-KW"/>
</dbReference>
<dbReference type="PANTHER" id="PTHR19136">
    <property type="entry name" value="MOLYBDENUM COFACTOR GUANYLYLTRANSFERASE"/>
    <property type="match status" value="1"/>
</dbReference>
<proteinExistence type="predicted"/>
<keyword evidence="9" id="KW-0548">Nucleotidyltransferase</keyword>
<keyword evidence="2" id="KW-0808">Transferase</keyword>
<evidence type="ECO:0000313" key="9">
    <source>
        <dbReference type="EMBL" id="MCK9876272.1"/>
    </source>
</evidence>
<dbReference type="InterPro" id="IPR013482">
    <property type="entry name" value="Molybde_CF_guanTrfase"/>
</dbReference>
<name>A0ABT0JXK1_9ACTN</name>
<dbReference type="RefSeq" id="WP_248824568.1">
    <property type="nucleotide sequence ID" value="NZ_JALKFT010000008.1"/>
</dbReference>
<keyword evidence="3" id="KW-0479">Metal-binding</keyword>
<evidence type="ECO:0000256" key="2">
    <source>
        <dbReference type="ARBA" id="ARBA00022679"/>
    </source>
</evidence>
<sequence>MTVGRPGDVDTGDWSALICAGGAARRLGGRDKPAVVVGGATLLDRVLAATVAARRRIVVGPRRDLAGSATTVHWCREDPPGGGPLAAIAAGLVAVDTAFVAVLAADLPFVTEDVLRALRRAAGEPGVDVAVLVDPAGRAQYLAAVWRTARLRAALPADPAGAPVRALFAGRTPSTGREVAAVHADARTCLDCDDDADVARARGWATQPIRPGPASSR</sequence>
<dbReference type="PANTHER" id="PTHR19136:SF81">
    <property type="entry name" value="MOLYBDENUM COFACTOR GUANYLYLTRANSFERASE"/>
    <property type="match status" value="1"/>
</dbReference>
<evidence type="ECO:0000256" key="1">
    <source>
        <dbReference type="ARBA" id="ARBA00022490"/>
    </source>
</evidence>
<keyword evidence="4" id="KW-0547">Nucleotide-binding</keyword>
<dbReference type="Proteomes" id="UP001201873">
    <property type="component" value="Unassembled WGS sequence"/>
</dbReference>
<protein>
    <submittedName>
        <fullName evidence="9">Molybdenum cofactor guanylyltransferase</fullName>
    </submittedName>
</protein>
<evidence type="ECO:0000256" key="4">
    <source>
        <dbReference type="ARBA" id="ARBA00022741"/>
    </source>
</evidence>